<dbReference type="EMBL" id="CANTFK010000380">
    <property type="protein sequence ID" value="CAI5715562.1"/>
    <property type="molecule type" value="Genomic_DNA"/>
</dbReference>
<evidence type="ECO:0000313" key="2">
    <source>
        <dbReference type="Proteomes" id="UP001159659"/>
    </source>
</evidence>
<proteinExistence type="predicted"/>
<dbReference type="AlphaFoldDB" id="A0AAV0T6P3"/>
<sequence length="147" mass="16088">MVIADLAITFEDHSAGARHSSLQLSHDYKTLKYQRSWQNWSTRGGGCRLQPSSMARWARCSPAISRPILKSSSCLRPRLVSWTFSCLATAFVPATAFGAGTAGSTGSDSIVEPPCEHRMGLGGLRDTHPSRWHDGKLVFISDRALPM</sequence>
<name>A0AAV0T6P3_9STRA</name>
<evidence type="ECO:0000313" key="1">
    <source>
        <dbReference type="EMBL" id="CAI5715562.1"/>
    </source>
</evidence>
<reference evidence="1" key="1">
    <citation type="submission" date="2022-12" db="EMBL/GenBank/DDBJ databases">
        <authorList>
            <person name="Webb A."/>
        </authorList>
    </citation>
    <scope>NUCLEOTIDE SEQUENCE</scope>
    <source>
        <strain evidence="1">Pf2</strain>
    </source>
</reference>
<gene>
    <name evidence="1" type="ORF">PFR002_LOCUS3121</name>
</gene>
<accession>A0AAV0T6P3</accession>
<protein>
    <submittedName>
        <fullName evidence="1">Uncharacterized protein</fullName>
    </submittedName>
</protein>
<comment type="caution">
    <text evidence="1">The sequence shown here is derived from an EMBL/GenBank/DDBJ whole genome shotgun (WGS) entry which is preliminary data.</text>
</comment>
<dbReference type="Proteomes" id="UP001159659">
    <property type="component" value="Unassembled WGS sequence"/>
</dbReference>
<organism evidence="1 2">
    <name type="scientific">Peronospora farinosa</name>
    <dbReference type="NCBI Taxonomy" id="134698"/>
    <lineage>
        <taxon>Eukaryota</taxon>
        <taxon>Sar</taxon>
        <taxon>Stramenopiles</taxon>
        <taxon>Oomycota</taxon>
        <taxon>Peronosporomycetes</taxon>
        <taxon>Peronosporales</taxon>
        <taxon>Peronosporaceae</taxon>
        <taxon>Peronospora</taxon>
    </lineage>
</organism>